<keyword evidence="6" id="KW-1133">Transmembrane helix</keyword>
<comment type="caution">
    <text evidence="8">The sequence shown here is derived from an EMBL/GenBank/DDBJ whole genome shotgun (WGS) entry which is preliminary data.</text>
</comment>
<evidence type="ECO:0000256" key="5">
    <source>
        <dbReference type="SAM" id="MobiDB-lite"/>
    </source>
</evidence>
<dbReference type="Pfam" id="PF00877">
    <property type="entry name" value="NLPC_P60"/>
    <property type="match status" value="1"/>
</dbReference>
<proteinExistence type="inferred from homology"/>
<dbReference type="Proteomes" id="UP000766698">
    <property type="component" value="Unassembled WGS sequence"/>
</dbReference>
<dbReference type="PROSITE" id="PS51935">
    <property type="entry name" value="NLPC_P60"/>
    <property type="match status" value="1"/>
</dbReference>
<reference evidence="9" key="1">
    <citation type="journal article" date="2020" name="Syst. Appl. Microbiol.">
        <title>Streptomyces alkaliterrae sp. nov., isolated from an alkaline soil, and emended descriptions of Streptomyces alkaliphilus, Streptomyces calidiresistens and Streptomyces durbertensis.</title>
        <authorList>
            <person name="Swiecimska M."/>
            <person name="Golinska P."/>
            <person name="Nouioui I."/>
            <person name="Wypij M."/>
            <person name="Rai M."/>
            <person name="Sangal V."/>
            <person name="Goodfellow M."/>
        </authorList>
    </citation>
    <scope>NUCLEOTIDE SEQUENCE [LARGE SCALE GENOMIC DNA]</scope>
    <source>
        <strain evidence="9">DSM 104538</strain>
    </source>
</reference>
<feature type="compositionally biased region" description="Basic and acidic residues" evidence="5">
    <location>
        <begin position="110"/>
        <end position="138"/>
    </location>
</feature>
<evidence type="ECO:0000313" key="8">
    <source>
        <dbReference type="EMBL" id="MBB1244242.1"/>
    </source>
</evidence>
<accession>A0ABR6EG05</accession>
<comment type="similarity">
    <text evidence="1">Belongs to the peptidase C40 family.</text>
</comment>
<sequence length="288" mass="29237">MSSNAHIRRHRKPRRSARNTLISTGVAGGVLTTLAVTGAASPASVQTASPVDTVEMPTLGDLVSQGADEAVYATQSIAVQYELRAEQAEAAGKARKAAARTAKVAAEKERKAAEAAAERARQAAEKRAEEARAAETRASRSTQRTLPGTSTATAPATAPTTNQAPASAATGSAAAVAAFARAQVGKPYVMGATGPNAYDCSGLTTAALRQVGVSLPRTSQAQSAAGTEVGLGNLRPGDILYWGGKGSATHVAIYVGDGKYVGAQNPRAGVGMYDMGWGGTPSGAVRFV</sequence>
<feature type="transmembrane region" description="Helical" evidence="6">
    <location>
        <begin position="21"/>
        <end position="40"/>
    </location>
</feature>
<dbReference type="InterPro" id="IPR051202">
    <property type="entry name" value="Peptidase_C40"/>
</dbReference>
<dbReference type="InterPro" id="IPR038765">
    <property type="entry name" value="Papain-like_cys_pep_sf"/>
</dbReference>
<feature type="region of interest" description="Disordered" evidence="5">
    <location>
        <begin position="1"/>
        <end position="21"/>
    </location>
</feature>
<keyword evidence="6" id="KW-0812">Transmembrane</keyword>
<feature type="domain" description="NlpC/P60" evidence="7">
    <location>
        <begin position="170"/>
        <end position="288"/>
    </location>
</feature>
<keyword evidence="3" id="KW-0378">Hydrolase</keyword>
<feature type="region of interest" description="Disordered" evidence="5">
    <location>
        <begin position="110"/>
        <end position="165"/>
    </location>
</feature>
<protein>
    <submittedName>
        <fullName evidence="8">C40 family peptidase</fullName>
    </submittedName>
</protein>
<dbReference type="PANTHER" id="PTHR47053:SF1">
    <property type="entry name" value="MUREIN DD-ENDOPEPTIDASE MEPH-RELATED"/>
    <property type="match status" value="1"/>
</dbReference>
<dbReference type="Gene3D" id="3.90.1720.10">
    <property type="entry name" value="endopeptidase domain like (from Nostoc punctiforme)"/>
    <property type="match status" value="1"/>
</dbReference>
<evidence type="ECO:0000256" key="1">
    <source>
        <dbReference type="ARBA" id="ARBA00007074"/>
    </source>
</evidence>
<keyword evidence="4" id="KW-0788">Thiol protease</keyword>
<keyword evidence="9" id="KW-1185">Reference proteome</keyword>
<dbReference type="InterPro" id="IPR000064">
    <property type="entry name" value="NLP_P60_dom"/>
</dbReference>
<dbReference type="PANTHER" id="PTHR47053">
    <property type="entry name" value="MUREIN DD-ENDOPEPTIDASE MEPH-RELATED"/>
    <property type="match status" value="1"/>
</dbReference>
<evidence type="ECO:0000313" key="9">
    <source>
        <dbReference type="Proteomes" id="UP000766698"/>
    </source>
</evidence>
<gene>
    <name evidence="8" type="ORF">GL263_11825</name>
</gene>
<name>A0ABR6EG05_9ACTN</name>
<evidence type="ECO:0000256" key="2">
    <source>
        <dbReference type="ARBA" id="ARBA00022670"/>
    </source>
</evidence>
<evidence type="ECO:0000256" key="6">
    <source>
        <dbReference type="SAM" id="Phobius"/>
    </source>
</evidence>
<keyword evidence="2" id="KW-0645">Protease</keyword>
<evidence type="ECO:0000256" key="3">
    <source>
        <dbReference type="ARBA" id="ARBA00022801"/>
    </source>
</evidence>
<dbReference type="SUPFAM" id="SSF54001">
    <property type="entry name" value="Cysteine proteinases"/>
    <property type="match status" value="1"/>
</dbReference>
<dbReference type="EMBL" id="WMLF01000136">
    <property type="protein sequence ID" value="MBB1244242.1"/>
    <property type="molecule type" value="Genomic_DNA"/>
</dbReference>
<feature type="compositionally biased region" description="Low complexity" evidence="5">
    <location>
        <begin position="145"/>
        <end position="165"/>
    </location>
</feature>
<evidence type="ECO:0000259" key="7">
    <source>
        <dbReference type="PROSITE" id="PS51935"/>
    </source>
</evidence>
<evidence type="ECO:0000256" key="4">
    <source>
        <dbReference type="ARBA" id="ARBA00022807"/>
    </source>
</evidence>
<keyword evidence="6" id="KW-0472">Membrane</keyword>
<feature type="compositionally biased region" description="Basic residues" evidence="5">
    <location>
        <begin position="1"/>
        <end position="17"/>
    </location>
</feature>
<organism evidence="8 9">
    <name type="scientific">Streptomyces durbertensis</name>
    <dbReference type="NCBI Taxonomy" id="2448886"/>
    <lineage>
        <taxon>Bacteria</taxon>
        <taxon>Bacillati</taxon>
        <taxon>Actinomycetota</taxon>
        <taxon>Actinomycetes</taxon>
        <taxon>Kitasatosporales</taxon>
        <taxon>Streptomycetaceae</taxon>
        <taxon>Streptomyces</taxon>
    </lineage>
</organism>